<protein>
    <submittedName>
        <fullName evidence="3">Uncharacterized protein</fullName>
    </submittedName>
</protein>
<dbReference type="EMBL" id="CM007899">
    <property type="protein sequence ID" value="OTG12561.1"/>
    <property type="molecule type" value="Genomic_DNA"/>
</dbReference>
<reference evidence="3" key="2">
    <citation type="submission" date="2017-02" db="EMBL/GenBank/DDBJ databases">
        <title>Sunflower complete genome.</title>
        <authorList>
            <person name="Langlade N."/>
            <person name="Munos S."/>
        </authorList>
    </citation>
    <scope>NUCLEOTIDE SEQUENCE [LARGE SCALE GENOMIC DNA]</scope>
    <source>
        <tissue evidence="3">Leaves</tissue>
    </source>
</reference>
<evidence type="ECO:0000256" key="1">
    <source>
        <dbReference type="SAM" id="Phobius"/>
    </source>
</evidence>
<evidence type="ECO:0000313" key="3">
    <source>
        <dbReference type="EMBL" id="OTG12561.1"/>
    </source>
</evidence>
<dbReference type="AlphaFoldDB" id="A0A251TRB0"/>
<feature type="transmembrane region" description="Helical" evidence="1">
    <location>
        <begin position="49"/>
        <end position="68"/>
    </location>
</feature>
<evidence type="ECO:0000313" key="2">
    <source>
        <dbReference type="EMBL" id="KAF5787810.1"/>
    </source>
</evidence>
<name>A0A251TRB0_HELAN</name>
<keyword evidence="1" id="KW-1133">Transmembrane helix</keyword>
<reference evidence="2 4" key="1">
    <citation type="journal article" date="2017" name="Nature">
        <title>The sunflower genome provides insights into oil metabolism, flowering and Asterid evolution.</title>
        <authorList>
            <person name="Badouin H."/>
            <person name="Gouzy J."/>
            <person name="Grassa C.J."/>
            <person name="Murat F."/>
            <person name="Staton S.E."/>
            <person name="Cottret L."/>
            <person name="Lelandais-Briere C."/>
            <person name="Owens G.L."/>
            <person name="Carrere S."/>
            <person name="Mayjonade B."/>
            <person name="Legrand L."/>
            <person name="Gill N."/>
            <person name="Kane N.C."/>
            <person name="Bowers J.E."/>
            <person name="Hubner S."/>
            <person name="Bellec A."/>
            <person name="Berard A."/>
            <person name="Berges H."/>
            <person name="Blanchet N."/>
            <person name="Boniface M.C."/>
            <person name="Brunel D."/>
            <person name="Catrice O."/>
            <person name="Chaidir N."/>
            <person name="Claudel C."/>
            <person name="Donnadieu C."/>
            <person name="Faraut T."/>
            <person name="Fievet G."/>
            <person name="Helmstetter N."/>
            <person name="King M."/>
            <person name="Knapp S.J."/>
            <person name="Lai Z."/>
            <person name="Le Paslier M.C."/>
            <person name="Lippi Y."/>
            <person name="Lorenzon L."/>
            <person name="Mandel J.R."/>
            <person name="Marage G."/>
            <person name="Marchand G."/>
            <person name="Marquand E."/>
            <person name="Bret-Mestries E."/>
            <person name="Morien E."/>
            <person name="Nambeesan S."/>
            <person name="Nguyen T."/>
            <person name="Pegot-Espagnet P."/>
            <person name="Pouilly N."/>
            <person name="Raftis F."/>
            <person name="Sallet E."/>
            <person name="Schiex T."/>
            <person name="Thomas J."/>
            <person name="Vandecasteele C."/>
            <person name="Vares D."/>
            <person name="Vear F."/>
            <person name="Vautrin S."/>
            <person name="Crespi M."/>
            <person name="Mangin B."/>
            <person name="Burke J.M."/>
            <person name="Salse J."/>
            <person name="Munos S."/>
            <person name="Vincourt P."/>
            <person name="Rieseberg L.H."/>
            <person name="Langlade N.B."/>
        </authorList>
    </citation>
    <scope>NUCLEOTIDE SEQUENCE [LARGE SCALE GENOMIC DNA]</scope>
    <source>
        <strain evidence="4">cv. SF193</strain>
        <tissue evidence="2">Leaves</tissue>
    </source>
</reference>
<proteinExistence type="predicted"/>
<evidence type="ECO:0000313" key="4">
    <source>
        <dbReference type="Proteomes" id="UP000215914"/>
    </source>
</evidence>
<dbReference type="OMA" id="WCKISSL"/>
<dbReference type="EMBL" id="MNCJ02000325">
    <property type="protein sequence ID" value="KAF5787810.1"/>
    <property type="molecule type" value="Genomic_DNA"/>
</dbReference>
<reference evidence="2" key="3">
    <citation type="submission" date="2020-06" db="EMBL/GenBank/DDBJ databases">
        <title>Helianthus annuus Genome sequencing and assembly Release 2.</title>
        <authorList>
            <person name="Gouzy J."/>
            <person name="Langlade N."/>
            <person name="Munos S."/>
        </authorList>
    </citation>
    <scope>NUCLEOTIDE SEQUENCE</scope>
    <source>
        <tissue evidence="2">Leaves</tissue>
    </source>
</reference>
<keyword evidence="1" id="KW-0812">Transmembrane</keyword>
<sequence>MLARFLSMRRGAHMEEEDKLDEHSQDDSKTRKHLSIATRITSYFTRTDYLCPVTIAAIIILIITSYFLQSRDLLCVSSVSSFDRLSRSWFFCLDGIDSDFGALGVPWCKISSLFDVIDVIV</sequence>
<dbReference type="InParanoid" id="A0A251TRB0"/>
<organism evidence="3 4">
    <name type="scientific">Helianthus annuus</name>
    <name type="common">Common sunflower</name>
    <dbReference type="NCBI Taxonomy" id="4232"/>
    <lineage>
        <taxon>Eukaryota</taxon>
        <taxon>Viridiplantae</taxon>
        <taxon>Streptophyta</taxon>
        <taxon>Embryophyta</taxon>
        <taxon>Tracheophyta</taxon>
        <taxon>Spermatophyta</taxon>
        <taxon>Magnoliopsida</taxon>
        <taxon>eudicotyledons</taxon>
        <taxon>Gunneridae</taxon>
        <taxon>Pentapetalae</taxon>
        <taxon>asterids</taxon>
        <taxon>campanulids</taxon>
        <taxon>Asterales</taxon>
        <taxon>Asteraceae</taxon>
        <taxon>Asteroideae</taxon>
        <taxon>Heliantheae alliance</taxon>
        <taxon>Heliantheae</taxon>
        <taxon>Helianthus</taxon>
    </lineage>
</organism>
<dbReference type="Gramene" id="mRNA:HanXRQr2_Chr10g0457031">
    <property type="protein sequence ID" value="CDS:HanXRQr2_Chr10g0457031.1"/>
    <property type="gene ID" value="HanXRQr2_Chr10g0457031"/>
</dbReference>
<gene>
    <name evidence="3" type="ORF">HannXRQ_Chr10g0311001</name>
    <name evidence="2" type="ORF">HanXRQr2_Chr10g0457031</name>
</gene>
<keyword evidence="1" id="KW-0472">Membrane</keyword>
<keyword evidence="4" id="KW-1185">Reference proteome</keyword>
<dbReference type="Proteomes" id="UP000215914">
    <property type="component" value="Chromosome 10"/>
</dbReference>
<accession>A0A251TRB0</accession>